<name>A0A5C6CML0_9BACT</name>
<protein>
    <submittedName>
        <fullName evidence="1">Uncharacterized protein</fullName>
    </submittedName>
</protein>
<reference evidence="1 2" key="1">
    <citation type="submission" date="2019-02" db="EMBL/GenBank/DDBJ databases">
        <title>Deep-cultivation of Planctomycetes and their phenomic and genomic characterization uncovers novel biology.</title>
        <authorList>
            <person name="Wiegand S."/>
            <person name="Jogler M."/>
            <person name="Boedeker C."/>
            <person name="Pinto D."/>
            <person name="Vollmers J."/>
            <person name="Rivas-Marin E."/>
            <person name="Kohn T."/>
            <person name="Peeters S.H."/>
            <person name="Heuer A."/>
            <person name="Rast P."/>
            <person name="Oberbeckmann S."/>
            <person name="Bunk B."/>
            <person name="Jeske O."/>
            <person name="Meyerdierks A."/>
            <person name="Storesund J.E."/>
            <person name="Kallscheuer N."/>
            <person name="Luecker S."/>
            <person name="Lage O.M."/>
            <person name="Pohl T."/>
            <person name="Merkel B.J."/>
            <person name="Hornburger P."/>
            <person name="Mueller R.-W."/>
            <person name="Bruemmer F."/>
            <person name="Labrenz M."/>
            <person name="Spormann A.M."/>
            <person name="Op Den Camp H."/>
            <person name="Overmann J."/>
            <person name="Amann R."/>
            <person name="Jetten M.S.M."/>
            <person name="Mascher T."/>
            <person name="Medema M.H."/>
            <person name="Devos D.P."/>
            <person name="Kaster A.-K."/>
            <person name="Ovreas L."/>
            <person name="Rohde M."/>
            <person name="Galperin M.Y."/>
            <person name="Jogler C."/>
        </authorList>
    </citation>
    <scope>NUCLEOTIDE SEQUENCE [LARGE SCALE GENOMIC DNA]</scope>
    <source>
        <strain evidence="1 2">Pla144</strain>
    </source>
</reference>
<comment type="caution">
    <text evidence="1">The sequence shown here is derived from an EMBL/GenBank/DDBJ whole genome shotgun (WGS) entry which is preliminary data.</text>
</comment>
<evidence type="ECO:0000313" key="1">
    <source>
        <dbReference type="EMBL" id="TWU24704.1"/>
    </source>
</evidence>
<accession>A0A5C6CML0</accession>
<gene>
    <name evidence="1" type="ORF">Pla144_35900</name>
</gene>
<dbReference type="Proteomes" id="UP000318437">
    <property type="component" value="Unassembled WGS sequence"/>
</dbReference>
<dbReference type="AlphaFoldDB" id="A0A5C6CML0"/>
<keyword evidence="2" id="KW-1185">Reference proteome</keyword>
<proteinExistence type="predicted"/>
<dbReference type="OrthoDB" id="292551at2"/>
<evidence type="ECO:0000313" key="2">
    <source>
        <dbReference type="Proteomes" id="UP000318437"/>
    </source>
</evidence>
<sequence>MNKFLMLIVGSILAVAVVDKSHAQVAHVTYFAPAPVWVAPAPVQVTSFFAPAPVVTYQRVPVARTRYRPILGGTVTRYRTALAPVVVTPTPVWVGF</sequence>
<dbReference type="RefSeq" id="WP_146451925.1">
    <property type="nucleotide sequence ID" value="NZ_SJPS01000005.1"/>
</dbReference>
<organism evidence="1 2">
    <name type="scientific">Bythopirellula polymerisocia</name>
    <dbReference type="NCBI Taxonomy" id="2528003"/>
    <lineage>
        <taxon>Bacteria</taxon>
        <taxon>Pseudomonadati</taxon>
        <taxon>Planctomycetota</taxon>
        <taxon>Planctomycetia</taxon>
        <taxon>Pirellulales</taxon>
        <taxon>Lacipirellulaceae</taxon>
        <taxon>Bythopirellula</taxon>
    </lineage>
</organism>
<dbReference type="EMBL" id="SJPS01000005">
    <property type="protein sequence ID" value="TWU24704.1"/>
    <property type="molecule type" value="Genomic_DNA"/>
</dbReference>